<feature type="chain" id="PRO_5009906817" description="Secreted protein" evidence="2">
    <location>
        <begin position="20"/>
        <end position="55"/>
    </location>
</feature>
<evidence type="ECO:0000256" key="1">
    <source>
        <dbReference type="SAM" id="Phobius"/>
    </source>
</evidence>
<evidence type="ECO:0000313" key="4">
    <source>
        <dbReference type="Proteomes" id="UP000184085"/>
    </source>
</evidence>
<proteinExistence type="predicted"/>
<dbReference type="RefSeq" id="WP_177218592.1">
    <property type="nucleotide sequence ID" value="NZ_FMJB01000064.1"/>
</dbReference>
<dbReference type="AlphaFoldDB" id="A0A1M4N6L9"/>
<gene>
    <name evidence="3" type="ORF">KARMA_3824</name>
</gene>
<dbReference type="EMBL" id="FMJB01000064">
    <property type="protein sequence ID" value="SCM69585.1"/>
    <property type="molecule type" value="Genomic_DNA"/>
</dbReference>
<evidence type="ECO:0000256" key="2">
    <source>
        <dbReference type="SAM" id="SignalP"/>
    </source>
</evidence>
<organism evidence="3 4">
    <name type="scientific">Donghicola eburneus</name>
    <dbReference type="NCBI Taxonomy" id="393278"/>
    <lineage>
        <taxon>Bacteria</taxon>
        <taxon>Pseudomonadati</taxon>
        <taxon>Pseudomonadota</taxon>
        <taxon>Alphaproteobacteria</taxon>
        <taxon>Rhodobacterales</taxon>
        <taxon>Roseobacteraceae</taxon>
        <taxon>Donghicola</taxon>
    </lineage>
</organism>
<feature type="transmembrane region" description="Helical" evidence="1">
    <location>
        <begin position="35"/>
        <end position="53"/>
    </location>
</feature>
<keyword evidence="2" id="KW-0732">Signal</keyword>
<keyword evidence="4" id="KW-1185">Reference proteome</keyword>
<reference evidence="4" key="1">
    <citation type="submission" date="2016-09" db="EMBL/GenBank/DDBJ databases">
        <authorList>
            <person name="Wibberg D."/>
        </authorList>
    </citation>
    <scope>NUCLEOTIDE SEQUENCE [LARGE SCALE GENOMIC DNA]</scope>
</reference>
<keyword evidence="1" id="KW-0812">Transmembrane</keyword>
<protein>
    <recommendedName>
        <fullName evidence="5">Secreted protein</fullName>
    </recommendedName>
</protein>
<evidence type="ECO:0000313" key="3">
    <source>
        <dbReference type="EMBL" id="SCM69585.1"/>
    </source>
</evidence>
<name>A0A1M4N6L9_9RHOB</name>
<keyword evidence="1" id="KW-1133">Transmembrane helix</keyword>
<sequence>MKRFVAPLAVLLTATAAQAHNDGIHMHPHGTENWLPVAVALGIIALAAVAWKARQ</sequence>
<accession>A0A1M4N6L9</accession>
<evidence type="ECO:0008006" key="5">
    <source>
        <dbReference type="Google" id="ProtNLM"/>
    </source>
</evidence>
<dbReference type="Proteomes" id="UP000184085">
    <property type="component" value="Unassembled WGS sequence"/>
</dbReference>
<keyword evidence="1" id="KW-0472">Membrane</keyword>
<feature type="signal peptide" evidence="2">
    <location>
        <begin position="1"/>
        <end position="19"/>
    </location>
</feature>